<gene>
    <name evidence="1" type="ORF">Q5P01_017844</name>
</gene>
<proteinExistence type="predicted"/>
<reference evidence="1" key="1">
    <citation type="submission" date="2023-07" db="EMBL/GenBank/DDBJ databases">
        <title>Chromosome-level Genome Assembly of Striped Snakehead (Channa striata).</title>
        <authorList>
            <person name="Liu H."/>
        </authorList>
    </citation>
    <scope>NUCLEOTIDE SEQUENCE</scope>
    <source>
        <strain evidence="1">Gz</strain>
        <tissue evidence="1">Muscle</tissue>
    </source>
</reference>
<dbReference type="EMBL" id="JAUPFM010000013">
    <property type="protein sequence ID" value="KAK2833955.1"/>
    <property type="molecule type" value="Genomic_DNA"/>
</dbReference>
<name>A0AA88MA31_CHASR</name>
<comment type="caution">
    <text evidence="1">The sequence shown here is derived from an EMBL/GenBank/DDBJ whole genome shotgun (WGS) entry which is preliminary data.</text>
</comment>
<sequence>MIDVMDSLKACVSLRQKGAVKEMERDLEAIHLMFQSPKVKRCVLMKKRRTFIWFAAENCGDEAASQWLRENSESFSQLADMFLFLKKRMDEEEKKNHSNNIHIIFVAHESIGDSMIPASCLRPLSNITDVVLDSPRICCRSVKETGDQMVPDILLSPLQPPEDVSCSLTKTYESPGRNRIIVPFVLPGETSQSVPFCVVTLALSLVLLNSRFTATVHLTAETELNGKYGQQQKDDTVTVCPDTFSGNCRTILKRLVVKHRPHLCL</sequence>
<evidence type="ECO:0000313" key="2">
    <source>
        <dbReference type="Proteomes" id="UP001187415"/>
    </source>
</evidence>
<evidence type="ECO:0000313" key="1">
    <source>
        <dbReference type="EMBL" id="KAK2833955.1"/>
    </source>
</evidence>
<organism evidence="1 2">
    <name type="scientific">Channa striata</name>
    <name type="common">Snakehead murrel</name>
    <name type="synonym">Ophicephalus striatus</name>
    <dbReference type="NCBI Taxonomy" id="64152"/>
    <lineage>
        <taxon>Eukaryota</taxon>
        <taxon>Metazoa</taxon>
        <taxon>Chordata</taxon>
        <taxon>Craniata</taxon>
        <taxon>Vertebrata</taxon>
        <taxon>Euteleostomi</taxon>
        <taxon>Actinopterygii</taxon>
        <taxon>Neopterygii</taxon>
        <taxon>Teleostei</taxon>
        <taxon>Neoteleostei</taxon>
        <taxon>Acanthomorphata</taxon>
        <taxon>Anabantaria</taxon>
        <taxon>Anabantiformes</taxon>
        <taxon>Channoidei</taxon>
        <taxon>Channidae</taxon>
        <taxon>Channa</taxon>
    </lineage>
</organism>
<protein>
    <submittedName>
        <fullName evidence="1">Uncharacterized protein</fullName>
    </submittedName>
</protein>
<accession>A0AA88MA31</accession>
<keyword evidence="2" id="KW-1185">Reference proteome</keyword>
<dbReference type="Proteomes" id="UP001187415">
    <property type="component" value="Unassembled WGS sequence"/>
</dbReference>
<dbReference type="AlphaFoldDB" id="A0AA88MA31"/>